<comment type="similarity">
    <text evidence="1 4">Belongs to the UDP-glycosyltransferase family.</text>
</comment>
<dbReference type="OrthoDB" id="5835829at2759"/>
<evidence type="ECO:0000313" key="6">
    <source>
        <dbReference type="EMBL" id="KAF9600110.1"/>
    </source>
</evidence>
<keyword evidence="7" id="KW-1185">Reference proteome</keyword>
<dbReference type="GO" id="GO:0035251">
    <property type="term" value="F:UDP-glucosyltransferase activity"/>
    <property type="evidence" value="ECO:0007669"/>
    <property type="project" value="TreeGrafter"/>
</dbReference>
<evidence type="ECO:0000256" key="3">
    <source>
        <dbReference type="ARBA" id="ARBA00022679"/>
    </source>
</evidence>
<evidence type="ECO:0000256" key="5">
    <source>
        <dbReference type="RuleBase" id="RU362057"/>
    </source>
</evidence>
<dbReference type="FunFam" id="3.40.50.2000:FF:000071">
    <property type="entry name" value="Glycosyltransferase"/>
    <property type="match status" value="1"/>
</dbReference>
<name>A0A835HGC0_9MAGN</name>
<dbReference type="Gene3D" id="3.40.50.2000">
    <property type="entry name" value="Glycogen Phosphorylase B"/>
    <property type="match status" value="2"/>
</dbReference>
<dbReference type="Pfam" id="PF00201">
    <property type="entry name" value="UDPGT"/>
    <property type="match status" value="1"/>
</dbReference>
<accession>A0A835HGC0</accession>
<protein>
    <recommendedName>
        <fullName evidence="5">Glycosyltransferase</fullName>
        <ecNumber evidence="5">2.4.1.-</ecNumber>
    </recommendedName>
</protein>
<evidence type="ECO:0000256" key="4">
    <source>
        <dbReference type="RuleBase" id="RU003718"/>
    </source>
</evidence>
<dbReference type="Proteomes" id="UP000631114">
    <property type="component" value="Unassembled WGS sequence"/>
</dbReference>
<dbReference type="EC" id="2.4.1.-" evidence="5"/>
<dbReference type="AlphaFoldDB" id="A0A835HGC0"/>
<proteinExistence type="inferred from homology"/>
<keyword evidence="2 4" id="KW-0328">Glycosyltransferase</keyword>
<dbReference type="InterPro" id="IPR002213">
    <property type="entry name" value="UDP_glucos_trans"/>
</dbReference>
<dbReference type="SUPFAM" id="SSF53756">
    <property type="entry name" value="UDP-Glycosyltransferase/glycogen phosphorylase"/>
    <property type="match status" value="1"/>
</dbReference>
<dbReference type="InterPro" id="IPR035595">
    <property type="entry name" value="UDP_glycos_trans_CS"/>
</dbReference>
<comment type="caution">
    <text evidence="6">The sequence shown here is derived from an EMBL/GenBank/DDBJ whole genome shotgun (WGS) entry which is preliminary data.</text>
</comment>
<keyword evidence="3 4" id="KW-0808">Transferase</keyword>
<evidence type="ECO:0000256" key="1">
    <source>
        <dbReference type="ARBA" id="ARBA00009995"/>
    </source>
</evidence>
<dbReference type="PANTHER" id="PTHR48047">
    <property type="entry name" value="GLYCOSYLTRANSFERASE"/>
    <property type="match status" value="1"/>
</dbReference>
<organism evidence="6 7">
    <name type="scientific">Coptis chinensis</name>
    <dbReference type="NCBI Taxonomy" id="261450"/>
    <lineage>
        <taxon>Eukaryota</taxon>
        <taxon>Viridiplantae</taxon>
        <taxon>Streptophyta</taxon>
        <taxon>Embryophyta</taxon>
        <taxon>Tracheophyta</taxon>
        <taxon>Spermatophyta</taxon>
        <taxon>Magnoliopsida</taxon>
        <taxon>Ranunculales</taxon>
        <taxon>Ranunculaceae</taxon>
        <taxon>Coptidoideae</taxon>
        <taxon>Coptis</taxon>
    </lineage>
</organism>
<gene>
    <name evidence="6" type="ORF">IFM89_003657</name>
</gene>
<dbReference type="PANTHER" id="PTHR48047:SF182">
    <property type="entry name" value="GLYCOSYLTRANSFERASE"/>
    <property type="match status" value="1"/>
</dbReference>
<dbReference type="EMBL" id="JADFTS010000006">
    <property type="protein sequence ID" value="KAF9600110.1"/>
    <property type="molecule type" value="Genomic_DNA"/>
</dbReference>
<dbReference type="FunFam" id="3.40.50.2000:FF:000047">
    <property type="entry name" value="Glycosyltransferase"/>
    <property type="match status" value="1"/>
</dbReference>
<evidence type="ECO:0000256" key="2">
    <source>
        <dbReference type="ARBA" id="ARBA00022676"/>
    </source>
</evidence>
<dbReference type="PROSITE" id="PS00375">
    <property type="entry name" value="UDPGT"/>
    <property type="match status" value="1"/>
</dbReference>
<sequence>MEPSNLHIFFIPFMAPGHMNPLIDMARLFAAQGVKCTIITTPLNASRYQSIINQETQSGLYIRTQTIQFPPSSQTQLPENCENVDLLPSRDLTPNFAKATTLLQAQTDDLVRAHLPDAVISDLNLPWTAEIARKYDIPRITFHGTCCFALSVTISVNHFMPHANITSDSEPFLVPGLPDPVYVTKAQLPIRSMKNMGLHEFFQQVREADKKTLSAVVNSFDGLEPDYIKHYEKLTGKKVWTIGPVSFVNKDFASKSIRGNKSAIDEHQCIAWLDSKKPKSVLYVCFGSLCYFPKSQLFEIGSGLEESGCPFIWVIKDVDNGLPDGFEERVEGRGLIIKGWAPQVMILSHESVGGFMTHCGWNSVMESVSLGIPMITWPLFAEQFYNERFVLDNVKTGVGIGVERGFEWGEEDLVGVLVSKEQVKDVVTRFMSDGDEAIKQIKNLASKLGEMARSAVQEGGSSYVNLGLLIEDLLSKKKEKLDRI</sequence>
<dbReference type="CDD" id="cd03784">
    <property type="entry name" value="GT1_Gtf-like"/>
    <property type="match status" value="1"/>
</dbReference>
<reference evidence="6 7" key="1">
    <citation type="submission" date="2020-10" db="EMBL/GenBank/DDBJ databases">
        <title>The Coptis chinensis genome and diversification of protoberbering-type alkaloids.</title>
        <authorList>
            <person name="Wang B."/>
            <person name="Shu S."/>
            <person name="Song C."/>
            <person name="Liu Y."/>
        </authorList>
    </citation>
    <scope>NUCLEOTIDE SEQUENCE [LARGE SCALE GENOMIC DNA]</scope>
    <source>
        <strain evidence="6">HL-2020</strain>
        <tissue evidence="6">Leaf</tissue>
    </source>
</reference>
<evidence type="ECO:0000313" key="7">
    <source>
        <dbReference type="Proteomes" id="UP000631114"/>
    </source>
</evidence>